<organism evidence="3 4">
    <name type="scientific">Pelistega ratti</name>
    <dbReference type="NCBI Taxonomy" id="2652177"/>
    <lineage>
        <taxon>Bacteria</taxon>
        <taxon>Pseudomonadati</taxon>
        <taxon>Pseudomonadota</taxon>
        <taxon>Betaproteobacteria</taxon>
        <taxon>Burkholderiales</taxon>
        <taxon>Alcaligenaceae</taxon>
        <taxon>Pelistega</taxon>
    </lineage>
</organism>
<dbReference type="Pfam" id="PF03641">
    <property type="entry name" value="Lysine_decarbox"/>
    <property type="match status" value="1"/>
</dbReference>
<dbReference type="GO" id="GO:0008714">
    <property type="term" value="F:AMP nucleosidase activity"/>
    <property type="evidence" value="ECO:0007669"/>
    <property type="project" value="UniProtKB-EC"/>
</dbReference>
<dbReference type="InterPro" id="IPR052341">
    <property type="entry name" value="LOG_family_nucleotidases"/>
</dbReference>
<dbReference type="AlphaFoldDB" id="A0A6L9Y766"/>
<keyword evidence="2" id="KW-0378">Hydrolase</keyword>
<reference evidence="3 4" key="1">
    <citation type="submission" date="2020-02" db="EMBL/GenBank/DDBJ databases">
        <title>Pelistega sp. NLN82 were isolated from wild rodents of the Hainan Island.</title>
        <authorList>
            <person name="Niu N."/>
            <person name="Zhou J."/>
        </authorList>
    </citation>
    <scope>NUCLEOTIDE SEQUENCE [LARGE SCALE GENOMIC DNA]</scope>
    <source>
        <strain evidence="3 4">NLN82</strain>
    </source>
</reference>
<dbReference type="Gene3D" id="3.40.50.450">
    <property type="match status" value="1"/>
</dbReference>
<keyword evidence="2" id="KW-0203">Cytokinin biosynthesis</keyword>
<evidence type="ECO:0000313" key="3">
    <source>
        <dbReference type="EMBL" id="NEN76221.1"/>
    </source>
</evidence>
<evidence type="ECO:0000256" key="2">
    <source>
        <dbReference type="RuleBase" id="RU363015"/>
    </source>
</evidence>
<dbReference type="GO" id="GO:0009691">
    <property type="term" value="P:cytokinin biosynthetic process"/>
    <property type="evidence" value="ECO:0007669"/>
    <property type="project" value="UniProtKB-UniRule"/>
</dbReference>
<dbReference type="GO" id="GO:0005829">
    <property type="term" value="C:cytosol"/>
    <property type="evidence" value="ECO:0007669"/>
    <property type="project" value="TreeGrafter"/>
</dbReference>
<accession>A0A6L9Y766</accession>
<dbReference type="Proteomes" id="UP000477651">
    <property type="component" value="Unassembled WGS sequence"/>
</dbReference>
<comment type="catalytic activity">
    <reaction evidence="1">
        <text>AMP + H2O = D-ribose 5-phosphate + adenine</text>
        <dbReference type="Rhea" id="RHEA:20129"/>
        <dbReference type="ChEBI" id="CHEBI:15377"/>
        <dbReference type="ChEBI" id="CHEBI:16708"/>
        <dbReference type="ChEBI" id="CHEBI:78346"/>
        <dbReference type="ChEBI" id="CHEBI:456215"/>
        <dbReference type="EC" id="3.2.2.4"/>
    </reaction>
</comment>
<dbReference type="PANTHER" id="PTHR43393">
    <property type="entry name" value="CYTOKININ RIBOSIDE 5'-MONOPHOSPHATE PHOSPHORIBOHYDROLASE"/>
    <property type="match status" value="1"/>
</dbReference>
<name>A0A6L9Y766_9BURK</name>
<comment type="similarity">
    <text evidence="2">Belongs to the LOG family.</text>
</comment>
<dbReference type="EC" id="3.2.2.n1" evidence="2"/>
<dbReference type="InterPro" id="IPR031100">
    <property type="entry name" value="LOG_fam"/>
</dbReference>
<dbReference type="SUPFAM" id="SSF102405">
    <property type="entry name" value="MCP/YpsA-like"/>
    <property type="match status" value="1"/>
</dbReference>
<protein>
    <recommendedName>
        <fullName evidence="2">Cytokinin riboside 5'-monophosphate phosphoribohydrolase</fullName>
        <ecNumber evidence="2">3.2.2.n1</ecNumber>
    </recommendedName>
</protein>
<dbReference type="RefSeq" id="WP_163764689.1">
    <property type="nucleotide sequence ID" value="NZ_JAAGYR010000014.1"/>
</dbReference>
<keyword evidence="4" id="KW-1185">Reference proteome</keyword>
<evidence type="ECO:0000313" key="4">
    <source>
        <dbReference type="Proteomes" id="UP000477651"/>
    </source>
</evidence>
<dbReference type="EMBL" id="JAAGYR010000014">
    <property type="protein sequence ID" value="NEN76221.1"/>
    <property type="molecule type" value="Genomic_DNA"/>
</dbReference>
<gene>
    <name evidence="3" type="ORF">F9B74_07785</name>
</gene>
<dbReference type="PANTHER" id="PTHR43393:SF3">
    <property type="entry name" value="LYSINE DECARBOXYLASE-LIKE PROTEIN"/>
    <property type="match status" value="1"/>
</dbReference>
<comment type="caution">
    <text evidence="3">The sequence shown here is derived from an EMBL/GenBank/DDBJ whole genome shotgun (WGS) entry which is preliminary data.</text>
</comment>
<dbReference type="NCBIfam" id="TIGR00730">
    <property type="entry name" value="Rossman fold protein, TIGR00730 family"/>
    <property type="match status" value="1"/>
</dbReference>
<dbReference type="InterPro" id="IPR005269">
    <property type="entry name" value="LOG"/>
</dbReference>
<evidence type="ECO:0000256" key="1">
    <source>
        <dbReference type="ARBA" id="ARBA00000274"/>
    </source>
</evidence>
<proteinExistence type="inferred from homology"/>
<sequence>MIDLRASTIQGQIKEISQELSTAAAALHEVSNAVSIFGSARTKPDSFYYTKAIEISKKLAEAGFSIITGGGPGIMEAANKGCHEAGGTSIGLNINLPFETQNNPYLSHSLYFNYFTSRKTTFFMNSWAYIIMPGGFGTLDELFEALTLIQTGKAHKAPVIFVGKAFWQGLLDFIDQSLVSHQYISPQDRGLYSITDDPTEVIDIVVQSYEQNKTQPHSIGLY</sequence>